<dbReference type="InterPro" id="IPR008665">
    <property type="entry name" value="LRV_FeS"/>
</dbReference>
<dbReference type="SUPFAM" id="SSF48371">
    <property type="entry name" value="ARM repeat"/>
    <property type="match status" value="1"/>
</dbReference>
<protein>
    <submittedName>
        <fullName evidence="2">Leucine rich repeat variant</fullName>
    </submittedName>
</protein>
<evidence type="ECO:0000259" key="1">
    <source>
        <dbReference type="Pfam" id="PF05484"/>
    </source>
</evidence>
<organism evidence="2">
    <name type="scientific">mine drainage metagenome</name>
    <dbReference type="NCBI Taxonomy" id="410659"/>
    <lineage>
        <taxon>unclassified sequences</taxon>
        <taxon>metagenomes</taxon>
        <taxon>ecological metagenomes</taxon>
    </lineage>
</organism>
<gene>
    <name evidence="2" type="ORF">GALL_37370</name>
</gene>
<dbReference type="AlphaFoldDB" id="A0A1J5T3M8"/>
<dbReference type="InterPro" id="IPR016024">
    <property type="entry name" value="ARM-type_fold"/>
</dbReference>
<dbReference type="Pfam" id="PF05484">
    <property type="entry name" value="LRV_FeS"/>
    <property type="match status" value="1"/>
</dbReference>
<dbReference type="Gene3D" id="1.25.10.10">
    <property type="entry name" value="Leucine-rich Repeat Variant"/>
    <property type="match status" value="1"/>
</dbReference>
<dbReference type="Pfam" id="PF01816">
    <property type="entry name" value="LRV"/>
    <property type="match status" value="1"/>
</dbReference>
<name>A0A1J5T3M8_9ZZZZ</name>
<reference evidence="2" key="1">
    <citation type="submission" date="2016-10" db="EMBL/GenBank/DDBJ databases">
        <title>Sequence of Gallionella enrichment culture.</title>
        <authorList>
            <person name="Poehlein A."/>
            <person name="Muehling M."/>
            <person name="Daniel R."/>
        </authorList>
    </citation>
    <scope>NUCLEOTIDE SEQUENCE</scope>
</reference>
<feature type="domain" description="LRV FeS4 cluster" evidence="1">
    <location>
        <begin position="18"/>
        <end position="60"/>
    </location>
</feature>
<dbReference type="InterPro" id="IPR011989">
    <property type="entry name" value="ARM-like"/>
</dbReference>
<dbReference type="InterPro" id="IPR004830">
    <property type="entry name" value="LRR_variant"/>
</dbReference>
<proteinExistence type="predicted"/>
<dbReference type="EMBL" id="MLJW01000009">
    <property type="protein sequence ID" value="OIR15415.1"/>
    <property type="molecule type" value="Genomic_DNA"/>
</dbReference>
<evidence type="ECO:0000313" key="2">
    <source>
        <dbReference type="EMBL" id="OIR15415.1"/>
    </source>
</evidence>
<accession>A0A1J5T3M8</accession>
<sequence length="255" mass="28946">MPERHSGASPLVDVMRADCSGCPHRVLLAEGKCVPGDICLTAQSGRQIDRFLRRNPQIAQDYLGDGFWERRAIAARYAPLELMRQMPRDVDEVVRRVVASRLPIDELDDYLHDTDREVRMTVAERITPERLTAFIGDDDYLVRLQAAKRLPHGQLRRMAGDEDREVRKEVARRLPPFALGMMAKDEDAEVRRIVAARMLPADATKMLADSDWVVRLEAVQLAPLENIAGLVDDDEPDVRAVVRQRLNDYLPGDDK</sequence>
<comment type="caution">
    <text evidence="2">The sequence shown here is derived from an EMBL/GenBank/DDBJ whole genome shotgun (WGS) entry which is preliminary data.</text>
</comment>